<comment type="caution">
    <text evidence="6">Lacks conserved residue(s) required for the propagation of feature annotation.</text>
</comment>
<feature type="binding site" evidence="6">
    <location>
        <position position="41"/>
    </location>
    <ligand>
        <name>GTP</name>
        <dbReference type="ChEBI" id="CHEBI:37565"/>
    </ligand>
</feature>
<dbReference type="InterPro" id="IPR007164">
    <property type="entry name" value="GTP-dep_dephospho-CoA_kin"/>
</dbReference>
<dbReference type="Pfam" id="PF04019">
    <property type="entry name" value="DUF359"/>
    <property type="match status" value="1"/>
</dbReference>
<comment type="catalytic activity">
    <reaction evidence="6">
        <text>3'-dephospho-CoA + GTP = GDP + CoA + H(+)</text>
        <dbReference type="Rhea" id="RHEA:61156"/>
        <dbReference type="ChEBI" id="CHEBI:15378"/>
        <dbReference type="ChEBI" id="CHEBI:37565"/>
        <dbReference type="ChEBI" id="CHEBI:57287"/>
        <dbReference type="ChEBI" id="CHEBI:57328"/>
        <dbReference type="ChEBI" id="CHEBI:58189"/>
        <dbReference type="EC" id="2.7.1.237"/>
    </reaction>
</comment>
<keyword evidence="5 6" id="KW-0342">GTP-binding</keyword>
<feature type="binding site" evidence="6">
    <location>
        <position position="59"/>
    </location>
    <ligand>
        <name>GTP</name>
        <dbReference type="ChEBI" id="CHEBI:37565"/>
    </ligand>
</feature>
<evidence type="ECO:0000256" key="6">
    <source>
        <dbReference type="HAMAP-Rule" id="MF_00590"/>
    </source>
</evidence>
<dbReference type="PANTHER" id="PTHR40732:SF1">
    <property type="entry name" value="GTP-DEPENDENT DEPHOSPHO-COA KINASE"/>
    <property type="match status" value="1"/>
</dbReference>
<evidence type="ECO:0000256" key="5">
    <source>
        <dbReference type="ARBA" id="ARBA00023134"/>
    </source>
</evidence>
<name>A0ABT8MAU0_9EURY</name>
<gene>
    <name evidence="7" type="ORF">FGU65_09155</name>
</gene>
<evidence type="ECO:0000256" key="3">
    <source>
        <dbReference type="ARBA" id="ARBA00022777"/>
    </source>
</evidence>
<comment type="function">
    <text evidence="6">Catalyzes the GTP-dependent phosphorylation of the 3'-hydroxyl group of dephosphocoenzyme A to form coenzyme A (CoA).</text>
</comment>
<dbReference type="PANTHER" id="PTHR40732">
    <property type="entry name" value="UPF0218 PROTEIN TK1697"/>
    <property type="match status" value="1"/>
</dbReference>
<feature type="binding site" evidence="6">
    <location>
        <position position="40"/>
    </location>
    <ligand>
        <name>GTP</name>
        <dbReference type="ChEBI" id="CHEBI:37565"/>
    </ligand>
</feature>
<comment type="caution">
    <text evidence="7">The sequence shown here is derived from an EMBL/GenBank/DDBJ whole genome shotgun (WGS) entry which is preliminary data.</text>
</comment>
<organism evidence="7 8">
    <name type="scientific">Methanoculleus frigidifontis</name>
    <dbReference type="NCBI Taxonomy" id="2584085"/>
    <lineage>
        <taxon>Archaea</taxon>
        <taxon>Methanobacteriati</taxon>
        <taxon>Methanobacteriota</taxon>
        <taxon>Stenosarchaea group</taxon>
        <taxon>Methanomicrobia</taxon>
        <taxon>Methanomicrobiales</taxon>
        <taxon>Methanomicrobiaceae</taxon>
        <taxon>Methanoculleus</taxon>
    </lineage>
</organism>
<dbReference type="RefSeq" id="WP_301664184.1">
    <property type="nucleotide sequence ID" value="NZ_VCYH01000005.1"/>
</dbReference>
<accession>A0ABT8MAU0</accession>
<evidence type="ECO:0000313" key="7">
    <source>
        <dbReference type="EMBL" id="MDN7025053.1"/>
    </source>
</evidence>
<keyword evidence="1 6" id="KW-0808">Transferase</keyword>
<dbReference type="HAMAP" id="MF_00590">
    <property type="entry name" value="Dephospho_CoA_kinase_GTP_dep"/>
    <property type="match status" value="1"/>
</dbReference>
<reference evidence="7" key="1">
    <citation type="submission" date="2019-05" db="EMBL/GenBank/DDBJ databases">
        <title>Methanoculleus sp. FWC-SCC1, a methanogenic archaeon isolated from deep marine cold seep.</title>
        <authorList>
            <person name="Chen Y.-W."/>
            <person name="Chen S.-C."/>
            <person name="Teng N.-H."/>
            <person name="Lai M.-C."/>
        </authorList>
    </citation>
    <scope>NUCLEOTIDE SEQUENCE</scope>
    <source>
        <strain evidence="7">FWC-SCC1</strain>
    </source>
</reference>
<feature type="binding site" evidence="6">
    <location>
        <position position="42"/>
    </location>
    <ligand>
        <name>GTP</name>
        <dbReference type="ChEBI" id="CHEBI:37565"/>
    </ligand>
</feature>
<dbReference type="EC" id="2.7.1.237" evidence="6"/>
<keyword evidence="3 6" id="KW-0418">Kinase</keyword>
<evidence type="ECO:0000256" key="1">
    <source>
        <dbReference type="ARBA" id="ARBA00022679"/>
    </source>
</evidence>
<dbReference type="Proteomes" id="UP001168338">
    <property type="component" value="Unassembled WGS sequence"/>
</dbReference>
<evidence type="ECO:0000256" key="2">
    <source>
        <dbReference type="ARBA" id="ARBA00022741"/>
    </source>
</evidence>
<keyword evidence="8" id="KW-1185">Reference proteome</keyword>
<feature type="binding site" evidence="6">
    <location>
        <position position="112"/>
    </location>
    <ligand>
        <name>GTP</name>
        <dbReference type="ChEBI" id="CHEBI:37565"/>
    </ligand>
</feature>
<evidence type="ECO:0000256" key="4">
    <source>
        <dbReference type="ARBA" id="ARBA00022993"/>
    </source>
</evidence>
<dbReference type="PIRSF" id="PIRSF006533">
    <property type="entry name" value="UCP006533"/>
    <property type="match status" value="1"/>
</dbReference>
<comment type="pathway">
    <text evidence="6">Cofactor biosynthesis; coenzyme A biosynthesis.</text>
</comment>
<comment type="similarity">
    <text evidence="6">Belongs to the GTP-dependent DPCK family.</text>
</comment>
<proteinExistence type="inferred from homology"/>
<protein>
    <recommendedName>
        <fullName evidence="6">GTP-dependent dephospho-CoA kinase</fullName>
        <ecNumber evidence="6">2.7.1.237</ecNumber>
    </recommendedName>
    <alternativeName>
        <fullName evidence="6">Dephospho-coenzyme A kinase</fullName>
        <shortName evidence="6">DPCK</shortName>
    </alternativeName>
</protein>
<keyword evidence="2 6" id="KW-0547">Nucleotide-binding</keyword>
<dbReference type="EMBL" id="VCYH01000005">
    <property type="protein sequence ID" value="MDN7025053.1"/>
    <property type="molecule type" value="Genomic_DNA"/>
</dbReference>
<keyword evidence="4 6" id="KW-0173">Coenzyme A biosynthesis</keyword>
<evidence type="ECO:0000313" key="8">
    <source>
        <dbReference type="Proteomes" id="UP001168338"/>
    </source>
</evidence>
<sequence length="161" mass="17579">MLRLPAEHRDCFKRPFGTLYPDIPALLPVLEGRPVYVVGDVVTENILKAGITPQIAIIDGYTMRSPVNRSPLLRSRRATAWNPAGTITPELIAAIEEAVADPPRLIIVDGEEDLAVIPLVIAAQPGAVVLYGQPCEGVILRIVDAEAKERAEFLFSLFVEE</sequence>